<dbReference type="EMBL" id="LAZR01055988">
    <property type="protein sequence ID" value="KKK75161.1"/>
    <property type="molecule type" value="Genomic_DNA"/>
</dbReference>
<evidence type="ECO:0000313" key="1">
    <source>
        <dbReference type="EMBL" id="KKK75161.1"/>
    </source>
</evidence>
<organism evidence="1">
    <name type="scientific">marine sediment metagenome</name>
    <dbReference type="NCBI Taxonomy" id="412755"/>
    <lineage>
        <taxon>unclassified sequences</taxon>
        <taxon>metagenomes</taxon>
        <taxon>ecological metagenomes</taxon>
    </lineage>
</organism>
<name>A0A0F9ASJ8_9ZZZZ</name>
<accession>A0A0F9ASJ8</accession>
<protein>
    <submittedName>
        <fullName evidence="1">Uncharacterized protein</fullName>
    </submittedName>
</protein>
<dbReference type="AlphaFoldDB" id="A0A0F9ASJ8"/>
<proteinExistence type="predicted"/>
<reference evidence="1" key="1">
    <citation type="journal article" date="2015" name="Nature">
        <title>Complex archaea that bridge the gap between prokaryotes and eukaryotes.</title>
        <authorList>
            <person name="Spang A."/>
            <person name="Saw J.H."/>
            <person name="Jorgensen S.L."/>
            <person name="Zaremba-Niedzwiedzka K."/>
            <person name="Martijn J."/>
            <person name="Lind A.E."/>
            <person name="van Eijk R."/>
            <person name="Schleper C."/>
            <person name="Guy L."/>
            <person name="Ettema T.J."/>
        </authorList>
    </citation>
    <scope>NUCLEOTIDE SEQUENCE</scope>
</reference>
<comment type="caution">
    <text evidence="1">The sequence shown here is derived from an EMBL/GenBank/DDBJ whole genome shotgun (WGS) entry which is preliminary data.</text>
</comment>
<gene>
    <name evidence="1" type="ORF">LCGC14_2876520</name>
</gene>
<sequence length="242" mass="28304">MQNKENQLVSSFHNYFVLTMEDFKNILQTTSRMTVFRKLKHLSYKTSYSHCGKYYTLDSIANYDNNGIWAYNQIYFSKFGTLKNTVLHSIEKSSGGFTSYELEEFLRVPVHNTVFDLWKNRKIRREQITKQYIYLSVKKGDTQFDLRKQDIVIKNNMFAKDVSDEYLALFMSLLNEKQKRLFAGYESIKTGYGGDKIISRKTGLNIKTVSRGRKELLSEDIDIEKIRKTGAGRPSLKKTKKS</sequence>